<name>A0A167CGB4_9ASCO</name>
<feature type="compositionally biased region" description="Polar residues" evidence="1">
    <location>
        <begin position="274"/>
        <end position="287"/>
    </location>
</feature>
<proteinExistence type="predicted"/>
<dbReference type="Proteomes" id="UP000189580">
    <property type="component" value="Chromosome c"/>
</dbReference>
<feature type="region of interest" description="Disordered" evidence="1">
    <location>
        <begin position="143"/>
        <end position="172"/>
    </location>
</feature>
<feature type="region of interest" description="Disordered" evidence="1">
    <location>
        <begin position="274"/>
        <end position="331"/>
    </location>
</feature>
<feature type="compositionally biased region" description="Polar residues" evidence="1">
    <location>
        <begin position="29"/>
        <end position="53"/>
    </location>
</feature>
<protein>
    <submittedName>
        <fullName evidence="2">Fun thirty related protein Fft1</fullName>
    </submittedName>
</protein>
<accession>A0A167CGB4</accession>
<sequence>MYGYRPMKQQKDVGGSSRQQPVLEVPDSPVQNQTKLKPTSGGQKRPTSFRNGSGSRGASPVPGAAGSFINGAPESQPFPMLFSTAKKPRLDSPTGDGQQNGKKPERLQSLADRFSYRGNVTSPAAASPTTTASSSGILGRYSAMLDGNGSSTRPSSAVNSNQLPPNTRVPSVPVNRAPPNLRVPNGQVNGSPSSISNGASIGTTNGTSEGVPKRPTMPALTIDDSLVNQLQAMFESPIATIRLAVKVYKTFEMASEWLSKLEANRKSEVGNVYVGSNGQPANSSTKIEVSKPTRSIRDKFSSSRQQQKLQQESKKEFFDDDDEETHTTSAAKPKRRLVKMYEEEYPVSDDSDVEDEYLSASAIEFETRLLEFLNTASLEDVVDVSSCPEEQVQLLIEARPLASLAAARAVNIQEVNDGKTKRRGGQKKTVGEKIVDASYSVSFDGAFVSGGWGSAPDPVAPASQEVYGNVY</sequence>
<dbReference type="AlphaFoldDB" id="A0A167CGB4"/>
<dbReference type="KEGG" id="slb:AWJ20_4471"/>
<evidence type="ECO:0000256" key="1">
    <source>
        <dbReference type="SAM" id="MobiDB-lite"/>
    </source>
</evidence>
<evidence type="ECO:0000313" key="3">
    <source>
        <dbReference type="Proteomes" id="UP000189580"/>
    </source>
</evidence>
<feature type="region of interest" description="Disordered" evidence="1">
    <location>
        <begin position="1"/>
        <end position="106"/>
    </location>
</feature>
<dbReference type="RefSeq" id="XP_018734127.1">
    <property type="nucleotide sequence ID" value="XM_018881544.1"/>
</dbReference>
<feature type="compositionally biased region" description="Polar residues" evidence="1">
    <location>
        <begin position="148"/>
        <end position="169"/>
    </location>
</feature>
<reference evidence="2 3" key="1">
    <citation type="submission" date="2016-02" db="EMBL/GenBank/DDBJ databases">
        <title>Complete genome sequence and transcriptome regulation of the pentose utilising yeast Sugiyamaella lignohabitans.</title>
        <authorList>
            <person name="Bellasio M."/>
            <person name="Peymann A."/>
            <person name="Valli M."/>
            <person name="Sipitzky M."/>
            <person name="Graf A."/>
            <person name="Sauer M."/>
            <person name="Marx H."/>
            <person name="Mattanovich D."/>
        </authorList>
    </citation>
    <scope>NUCLEOTIDE SEQUENCE [LARGE SCALE GENOMIC DNA]</scope>
    <source>
        <strain evidence="2 3">CBS 10342</strain>
    </source>
</reference>
<organism evidence="2 3">
    <name type="scientific">Sugiyamaella lignohabitans</name>
    <dbReference type="NCBI Taxonomy" id="796027"/>
    <lineage>
        <taxon>Eukaryota</taxon>
        <taxon>Fungi</taxon>
        <taxon>Dikarya</taxon>
        <taxon>Ascomycota</taxon>
        <taxon>Saccharomycotina</taxon>
        <taxon>Dipodascomycetes</taxon>
        <taxon>Dipodascales</taxon>
        <taxon>Trichomonascaceae</taxon>
        <taxon>Sugiyamaella</taxon>
    </lineage>
</organism>
<feature type="compositionally biased region" description="Basic and acidic residues" evidence="1">
    <location>
        <begin position="288"/>
        <end position="301"/>
    </location>
</feature>
<dbReference type="GeneID" id="30036607"/>
<gene>
    <name evidence="2" type="ORF">AWJ20_4471</name>
</gene>
<keyword evidence="3" id="KW-1185">Reference proteome</keyword>
<feature type="compositionally biased region" description="Polar residues" evidence="1">
    <location>
        <begin position="186"/>
        <end position="208"/>
    </location>
</feature>
<evidence type="ECO:0000313" key="2">
    <source>
        <dbReference type="EMBL" id="ANB11650.1"/>
    </source>
</evidence>
<feature type="region of interest" description="Disordered" evidence="1">
    <location>
        <begin position="184"/>
        <end position="214"/>
    </location>
</feature>
<dbReference type="EMBL" id="CP014500">
    <property type="protein sequence ID" value="ANB11650.1"/>
    <property type="molecule type" value="Genomic_DNA"/>
</dbReference>